<feature type="compositionally biased region" description="Basic and acidic residues" evidence="1">
    <location>
        <begin position="16"/>
        <end position="28"/>
    </location>
</feature>
<dbReference type="EMBL" id="QGKV02000649">
    <property type="protein sequence ID" value="KAF3578819.1"/>
    <property type="molecule type" value="Genomic_DNA"/>
</dbReference>
<proteinExistence type="predicted"/>
<sequence length="110" mass="11950">MKDRDECDRGNFGSSSKEKGSKNQEKVLSEINGTHFSPCLAGILEGPYVLGRPVSQRNTKAVVEDADGDAERVKNMGKGSIADDMKSFGVKIKRQNLGYFTIGEPIKGTI</sequence>
<evidence type="ECO:0000313" key="2">
    <source>
        <dbReference type="EMBL" id="KAF3578819.1"/>
    </source>
</evidence>
<evidence type="ECO:0000256" key="1">
    <source>
        <dbReference type="SAM" id="MobiDB-lite"/>
    </source>
</evidence>
<name>A0ABQ7DP62_BRACR</name>
<protein>
    <submittedName>
        <fullName evidence="2">Uncharacterized protein</fullName>
    </submittedName>
</protein>
<dbReference type="Proteomes" id="UP000266723">
    <property type="component" value="Unassembled WGS sequence"/>
</dbReference>
<keyword evidence="3" id="KW-1185">Reference proteome</keyword>
<evidence type="ECO:0000313" key="3">
    <source>
        <dbReference type="Proteomes" id="UP000266723"/>
    </source>
</evidence>
<reference evidence="2 3" key="1">
    <citation type="journal article" date="2020" name="BMC Genomics">
        <title>Intraspecific diversification of the crop wild relative Brassica cretica Lam. using demographic model selection.</title>
        <authorList>
            <person name="Kioukis A."/>
            <person name="Michalopoulou V.A."/>
            <person name="Briers L."/>
            <person name="Pirintsos S."/>
            <person name="Studholme D.J."/>
            <person name="Pavlidis P."/>
            <person name="Sarris P.F."/>
        </authorList>
    </citation>
    <scope>NUCLEOTIDE SEQUENCE [LARGE SCALE GENOMIC DNA]</scope>
    <source>
        <strain evidence="3">cv. PFS-1207/04</strain>
    </source>
</reference>
<feature type="region of interest" description="Disordered" evidence="1">
    <location>
        <begin position="1"/>
        <end position="28"/>
    </location>
</feature>
<organism evidence="2 3">
    <name type="scientific">Brassica cretica</name>
    <name type="common">Mustard</name>
    <dbReference type="NCBI Taxonomy" id="69181"/>
    <lineage>
        <taxon>Eukaryota</taxon>
        <taxon>Viridiplantae</taxon>
        <taxon>Streptophyta</taxon>
        <taxon>Embryophyta</taxon>
        <taxon>Tracheophyta</taxon>
        <taxon>Spermatophyta</taxon>
        <taxon>Magnoliopsida</taxon>
        <taxon>eudicotyledons</taxon>
        <taxon>Gunneridae</taxon>
        <taxon>Pentapetalae</taxon>
        <taxon>rosids</taxon>
        <taxon>malvids</taxon>
        <taxon>Brassicales</taxon>
        <taxon>Brassicaceae</taxon>
        <taxon>Brassiceae</taxon>
        <taxon>Brassica</taxon>
    </lineage>
</organism>
<comment type="caution">
    <text evidence="2">The sequence shown here is derived from an EMBL/GenBank/DDBJ whole genome shotgun (WGS) entry which is preliminary data.</text>
</comment>
<gene>
    <name evidence="2" type="ORF">DY000_02032283</name>
</gene>
<accession>A0ABQ7DP62</accession>